<dbReference type="STRING" id="696762.PFRI_25840"/>
<comment type="caution">
    <text evidence="4">The sequence shown here is derived from an EMBL/GenBank/DDBJ whole genome shotgun (WGS) entry which is preliminary data.</text>
</comment>
<dbReference type="Pfam" id="PF00571">
    <property type="entry name" value="CBS"/>
    <property type="match status" value="2"/>
</dbReference>
<dbReference type="OrthoDB" id="9807125at2"/>
<dbReference type="PANTHER" id="PTHR43080">
    <property type="entry name" value="CBS DOMAIN-CONTAINING PROTEIN CBSX3, MITOCHONDRIAL"/>
    <property type="match status" value="1"/>
</dbReference>
<reference evidence="4 5" key="1">
    <citation type="submission" date="2016-10" db="EMBL/GenBank/DDBJ databases">
        <title>Genome sequence of Planktotalea frisia SH6-1.</title>
        <authorList>
            <person name="Poehlein A."/>
            <person name="Bakenhus I."/>
            <person name="Voget S."/>
            <person name="Brinkhoff T."/>
            <person name="Simon M."/>
        </authorList>
    </citation>
    <scope>NUCLEOTIDE SEQUENCE [LARGE SCALE GENOMIC DNA]</scope>
    <source>
        <strain evidence="4 5">SH6-1</strain>
    </source>
</reference>
<dbReference type="InterPro" id="IPR044725">
    <property type="entry name" value="CBSX3_CBS_dom"/>
</dbReference>
<sequence>MLVQQILNSKASIDVVTVTPGTLVRDAAQLLAEKRIGTVVISKTGETADGILSERDIVRELAAHGAGCLAQKVDDFMTTTLVTCTRADSADSVLHQMTEGRFRHMPVVEDGKMIGLITIGDTVKARLSELAMEKDALQGMIMGH</sequence>
<protein>
    <submittedName>
        <fullName evidence="4">Inosine-5'-monophosphate dehydrogenase</fullName>
        <ecNumber evidence="4">1.1.1.205</ecNumber>
    </submittedName>
</protein>
<evidence type="ECO:0000313" key="4">
    <source>
        <dbReference type="EMBL" id="OJI93186.1"/>
    </source>
</evidence>
<evidence type="ECO:0000313" key="5">
    <source>
        <dbReference type="Proteomes" id="UP000184514"/>
    </source>
</evidence>
<organism evidence="4 5">
    <name type="scientific">Planktotalea frisia</name>
    <dbReference type="NCBI Taxonomy" id="696762"/>
    <lineage>
        <taxon>Bacteria</taxon>
        <taxon>Pseudomonadati</taxon>
        <taxon>Pseudomonadota</taxon>
        <taxon>Alphaproteobacteria</taxon>
        <taxon>Rhodobacterales</taxon>
        <taxon>Paracoccaceae</taxon>
        <taxon>Planktotalea</taxon>
    </lineage>
</organism>
<evidence type="ECO:0000256" key="1">
    <source>
        <dbReference type="ARBA" id="ARBA00023122"/>
    </source>
</evidence>
<keyword evidence="4" id="KW-0560">Oxidoreductase</keyword>
<feature type="domain" description="CBS" evidence="3">
    <location>
        <begin position="11"/>
        <end position="71"/>
    </location>
</feature>
<dbReference type="SUPFAM" id="SSF54631">
    <property type="entry name" value="CBS-domain pair"/>
    <property type="match status" value="1"/>
</dbReference>
<keyword evidence="1 2" id="KW-0129">CBS domain</keyword>
<dbReference type="EC" id="1.1.1.205" evidence="4"/>
<dbReference type="SMART" id="SM00116">
    <property type="entry name" value="CBS"/>
    <property type="match status" value="2"/>
</dbReference>
<accession>A0A1L9NV65</accession>
<dbReference type="InterPro" id="IPR046342">
    <property type="entry name" value="CBS_dom_sf"/>
</dbReference>
<evidence type="ECO:0000256" key="2">
    <source>
        <dbReference type="PROSITE-ProRule" id="PRU00703"/>
    </source>
</evidence>
<dbReference type="InterPro" id="IPR000644">
    <property type="entry name" value="CBS_dom"/>
</dbReference>
<dbReference type="CDD" id="cd04623">
    <property type="entry name" value="CBS_pair_bac_euk"/>
    <property type="match status" value="1"/>
</dbReference>
<dbReference type="PROSITE" id="PS51371">
    <property type="entry name" value="CBS"/>
    <property type="match status" value="2"/>
</dbReference>
<dbReference type="Proteomes" id="UP000184514">
    <property type="component" value="Unassembled WGS sequence"/>
</dbReference>
<proteinExistence type="predicted"/>
<dbReference type="EMBL" id="MLCB01000152">
    <property type="protein sequence ID" value="OJI93186.1"/>
    <property type="molecule type" value="Genomic_DNA"/>
</dbReference>
<evidence type="ECO:0000259" key="3">
    <source>
        <dbReference type="PROSITE" id="PS51371"/>
    </source>
</evidence>
<gene>
    <name evidence="4" type="primary">guaB_2</name>
    <name evidence="4" type="ORF">PFRI_25840</name>
</gene>
<name>A0A1L9NV65_9RHOB</name>
<dbReference type="AlphaFoldDB" id="A0A1L9NV65"/>
<dbReference type="RefSeq" id="WP_072631122.1">
    <property type="nucleotide sequence ID" value="NZ_JABBAN010000164.1"/>
</dbReference>
<feature type="domain" description="CBS" evidence="3">
    <location>
        <begin position="77"/>
        <end position="132"/>
    </location>
</feature>
<dbReference type="PANTHER" id="PTHR43080:SF2">
    <property type="entry name" value="CBS DOMAIN-CONTAINING PROTEIN"/>
    <property type="match status" value="1"/>
</dbReference>
<dbReference type="InterPro" id="IPR051257">
    <property type="entry name" value="Diverse_CBS-Domain"/>
</dbReference>
<dbReference type="Gene3D" id="3.10.580.10">
    <property type="entry name" value="CBS-domain"/>
    <property type="match status" value="1"/>
</dbReference>
<keyword evidence="5" id="KW-1185">Reference proteome</keyword>
<dbReference type="GO" id="GO:0003938">
    <property type="term" value="F:IMP dehydrogenase activity"/>
    <property type="evidence" value="ECO:0007669"/>
    <property type="project" value="UniProtKB-EC"/>
</dbReference>